<feature type="compositionally biased region" description="Acidic residues" evidence="1">
    <location>
        <begin position="27"/>
        <end position="38"/>
    </location>
</feature>
<dbReference type="AlphaFoldDB" id="A0A0L0VAV6"/>
<comment type="caution">
    <text evidence="2">The sequence shown here is derived from an EMBL/GenBank/DDBJ whole genome shotgun (WGS) entry which is preliminary data.</text>
</comment>
<gene>
    <name evidence="2" type="ORF">PSTG_10376</name>
</gene>
<keyword evidence="3" id="KW-1185">Reference proteome</keyword>
<dbReference type="Proteomes" id="UP000054564">
    <property type="component" value="Unassembled WGS sequence"/>
</dbReference>
<protein>
    <submittedName>
        <fullName evidence="2">Uncharacterized protein</fullName>
    </submittedName>
</protein>
<feature type="compositionally biased region" description="Basic and acidic residues" evidence="1">
    <location>
        <begin position="12"/>
        <end position="26"/>
    </location>
</feature>
<evidence type="ECO:0000313" key="3">
    <source>
        <dbReference type="Proteomes" id="UP000054564"/>
    </source>
</evidence>
<feature type="region of interest" description="Disordered" evidence="1">
    <location>
        <begin position="1"/>
        <end position="39"/>
    </location>
</feature>
<evidence type="ECO:0000313" key="2">
    <source>
        <dbReference type="EMBL" id="KNE96408.1"/>
    </source>
</evidence>
<dbReference type="EMBL" id="AJIL01000083">
    <property type="protein sequence ID" value="KNE96408.1"/>
    <property type="molecule type" value="Genomic_DNA"/>
</dbReference>
<accession>A0A0L0VAV6</accession>
<proteinExistence type="predicted"/>
<sequence length="104" mass="11595">MPTEEDTLAGMHQEDAHGSKEDKEDQAPAEDTSDDEPEQILWNLTKTKTTLHEIEFGLLSQPANEFSGGWLPPIHSLRSLAGKIKQAHWSGLKQTTLNSFVKVQ</sequence>
<name>A0A0L0VAV6_9BASI</name>
<organism evidence="2 3">
    <name type="scientific">Puccinia striiformis f. sp. tritici PST-78</name>
    <dbReference type="NCBI Taxonomy" id="1165861"/>
    <lineage>
        <taxon>Eukaryota</taxon>
        <taxon>Fungi</taxon>
        <taxon>Dikarya</taxon>
        <taxon>Basidiomycota</taxon>
        <taxon>Pucciniomycotina</taxon>
        <taxon>Pucciniomycetes</taxon>
        <taxon>Pucciniales</taxon>
        <taxon>Pucciniaceae</taxon>
        <taxon>Puccinia</taxon>
    </lineage>
</organism>
<reference evidence="3" key="1">
    <citation type="submission" date="2014-03" db="EMBL/GenBank/DDBJ databases">
        <title>The Genome Sequence of Puccinia striiformis f. sp. tritici PST-78.</title>
        <authorList>
            <consortium name="The Broad Institute Genome Sequencing Platform"/>
            <person name="Cuomo C."/>
            <person name="Hulbert S."/>
            <person name="Chen X."/>
            <person name="Walker B."/>
            <person name="Young S.K."/>
            <person name="Zeng Q."/>
            <person name="Gargeya S."/>
            <person name="Fitzgerald M."/>
            <person name="Haas B."/>
            <person name="Abouelleil A."/>
            <person name="Alvarado L."/>
            <person name="Arachchi H.M."/>
            <person name="Berlin A.M."/>
            <person name="Chapman S.B."/>
            <person name="Goldberg J."/>
            <person name="Griggs A."/>
            <person name="Gujja S."/>
            <person name="Hansen M."/>
            <person name="Howarth C."/>
            <person name="Imamovic A."/>
            <person name="Larimer J."/>
            <person name="McCowan C."/>
            <person name="Montmayeur A."/>
            <person name="Murphy C."/>
            <person name="Neiman D."/>
            <person name="Pearson M."/>
            <person name="Priest M."/>
            <person name="Roberts A."/>
            <person name="Saif S."/>
            <person name="Shea T."/>
            <person name="Sisk P."/>
            <person name="Sykes S."/>
            <person name="Wortman J."/>
            <person name="Nusbaum C."/>
            <person name="Birren B."/>
        </authorList>
    </citation>
    <scope>NUCLEOTIDE SEQUENCE [LARGE SCALE GENOMIC DNA]</scope>
    <source>
        <strain evidence="3">race PST-78</strain>
    </source>
</reference>
<evidence type="ECO:0000256" key="1">
    <source>
        <dbReference type="SAM" id="MobiDB-lite"/>
    </source>
</evidence>